<comment type="subcellular location">
    <subcellularLocation>
        <location evidence="1 6">Bacterial flagellum basal body</location>
    </subcellularLocation>
</comment>
<organism evidence="8 9">
    <name type="scientific">Sinanaerobacter chloroacetimidivorans</name>
    <dbReference type="NCBI Taxonomy" id="2818044"/>
    <lineage>
        <taxon>Bacteria</taxon>
        <taxon>Bacillati</taxon>
        <taxon>Bacillota</taxon>
        <taxon>Clostridia</taxon>
        <taxon>Peptostreptococcales</taxon>
        <taxon>Anaerovoracaceae</taxon>
        <taxon>Sinanaerobacter</taxon>
    </lineage>
</organism>
<feature type="domain" description="Flagellar basal body rod protein N-terminal" evidence="7">
    <location>
        <begin position="15"/>
        <end position="38"/>
    </location>
</feature>
<dbReference type="EMBL" id="JAGSND010000003">
    <property type="protein sequence ID" value="MBR0597525.1"/>
    <property type="molecule type" value="Genomic_DNA"/>
</dbReference>
<evidence type="ECO:0000313" key="8">
    <source>
        <dbReference type="EMBL" id="MBR0597525.1"/>
    </source>
</evidence>
<dbReference type="InterPro" id="IPR006300">
    <property type="entry name" value="FlgB"/>
</dbReference>
<reference evidence="8" key="1">
    <citation type="submission" date="2021-04" db="EMBL/GenBank/DDBJ databases">
        <title>Sinoanaerobacter chloroacetimidivorans sp. nov., an obligate anaerobic bacterium isolated from anaerobic sludge.</title>
        <authorList>
            <person name="Bao Y."/>
        </authorList>
    </citation>
    <scope>NUCLEOTIDE SEQUENCE</scope>
    <source>
        <strain evidence="8">BAD-6</strain>
    </source>
</reference>
<evidence type="ECO:0000256" key="3">
    <source>
        <dbReference type="ARBA" id="ARBA00014376"/>
    </source>
</evidence>
<protein>
    <recommendedName>
        <fullName evidence="3 6">Flagellar basal body rod protein FlgB</fullName>
    </recommendedName>
</protein>
<evidence type="ECO:0000256" key="5">
    <source>
        <dbReference type="ARBA" id="ARBA00024934"/>
    </source>
</evidence>
<evidence type="ECO:0000256" key="4">
    <source>
        <dbReference type="ARBA" id="ARBA00023143"/>
    </source>
</evidence>
<gene>
    <name evidence="8" type="primary">flgB</name>
    <name evidence="8" type="ORF">KCX82_06560</name>
</gene>
<evidence type="ECO:0000313" key="9">
    <source>
        <dbReference type="Proteomes" id="UP000675664"/>
    </source>
</evidence>
<comment type="caution">
    <text evidence="8">The sequence shown here is derived from an EMBL/GenBank/DDBJ whole genome shotgun (WGS) entry which is preliminary data.</text>
</comment>
<dbReference type="GO" id="GO:0071973">
    <property type="term" value="P:bacterial-type flagellum-dependent cell motility"/>
    <property type="evidence" value="ECO:0007669"/>
    <property type="project" value="InterPro"/>
</dbReference>
<sequence>MIGDSLTAAILQKALDGTWQRQKAISNNIANYETPGYKAMNVSFEDSLDREVNRLRGKAMNAEEISKGKESIRNADISVASDYATLERADGNNVNMELENIEMAKTQIQYQYLTRSMSDMFSRLRYAISEGKK</sequence>
<comment type="similarity">
    <text evidence="2 6">Belongs to the flagella basal body rod proteins family.</text>
</comment>
<name>A0A8J7W1M2_9FIRM</name>
<proteinExistence type="inferred from homology"/>
<dbReference type="Proteomes" id="UP000675664">
    <property type="component" value="Unassembled WGS sequence"/>
</dbReference>
<dbReference type="InterPro" id="IPR019776">
    <property type="entry name" value="Flagellar_basal_body_rod_CS"/>
</dbReference>
<evidence type="ECO:0000259" key="7">
    <source>
        <dbReference type="Pfam" id="PF00460"/>
    </source>
</evidence>
<keyword evidence="8" id="KW-0966">Cell projection</keyword>
<dbReference type="NCBIfam" id="TIGR01396">
    <property type="entry name" value="FlgB"/>
    <property type="match status" value="1"/>
</dbReference>
<keyword evidence="4 6" id="KW-0975">Bacterial flagellum</keyword>
<keyword evidence="8" id="KW-0282">Flagellum</keyword>
<evidence type="ECO:0000256" key="1">
    <source>
        <dbReference type="ARBA" id="ARBA00004117"/>
    </source>
</evidence>
<dbReference type="InterPro" id="IPR001444">
    <property type="entry name" value="Flag_bb_rod_N"/>
</dbReference>
<dbReference type="PROSITE" id="PS00588">
    <property type="entry name" value="FLAGELLA_BB_ROD"/>
    <property type="match status" value="1"/>
</dbReference>
<comment type="function">
    <text evidence="5 6">Structural component of flagellum, the bacterial motility apparatus. Part of the rod structure of flagellar basal body.</text>
</comment>
<dbReference type="PIRSF" id="PIRSF002889">
    <property type="entry name" value="Rod_FlgB"/>
    <property type="match status" value="1"/>
</dbReference>
<reference evidence="8" key="2">
    <citation type="submission" date="2021-04" db="EMBL/GenBank/DDBJ databases">
        <authorList>
            <person name="Liu J."/>
        </authorList>
    </citation>
    <scope>NUCLEOTIDE SEQUENCE</scope>
    <source>
        <strain evidence="8">BAD-6</strain>
    </source>
</reference>
<accession>A0A8J7W1M2</accession>
<evidence type="ECO:0000256" key="2">
    <source>
        <dbReference type="ARBA" id="ARBA00009677"/>
    </source>
</evidence>
<evidence type="ECO:0000256" key="6">
    <source>
        <dbReference type="PIRNR" id="PIRNR002889"/>
    </source>
</evidence>
<dbReference type="AlphaFoldDB" id="A0A8J7W1M2"/>
<comment type="subunit">
    <text evidence="6">The basal body constitutes a major portion of the flagellar organelle and consists of a number of rings mounted on a central rod.</text>
</comment>
<keyword evidence="8" id="KW-0969">Cilium</keyword>
<dbReference type="GO" id="GO:0030694">
    <property type="term" value="C:bacterial-type flagellum basal body, rod"/>
    <property type="evidence" value="ECO:0007669"/>
    <property type="project" value="InterPro"/>
</dbReference>
<dbReference type="Pfam" id="PF00460">
    <property type="entry name" value="Flg_bb_rod"/>
    <property type="match status" value="1"/>
</dbReference>
<dbReference type="RefSeq" id="WP_227017656.1">
    <property type="nucleotide sequence ID" value="NZ_JAGSND010000003.1"/>
</dbReference>
<keyword evidence="9" id="KW-1185">Reference proteome</keyword>